<dbReference type="InterPro" id="IPR018060">
    <property type="entry name" value="HTH_AraC"/>
</dbReference>
<evidence type="ECO:0000256" key="2">
    <source>
        <dbReference type="ARBA" id="ARBA00023125"/>
    </source>
</evidence>
<evidence type="ECO:0000256" key="1">
    <source>
        <dbReference type="ARBA" id="ARBA00023015"/>
    </source>
</evidence>
<protein>
    <submittedName>
        <fullName evidence="5">Helix-turn-helix transcriptional regulator</fullName>
    </submittedName>
</protein>
<dbReference type="PANTHER" id="PTHR43280">
    <property type="entry name" value="ARAC-FAMILY TRANSCRIPTIONAL REGULATOR"/>
    <property type="match status" value="1"/>
</dbReference>
<dbReference type="InterPro" id="IPR009057">
    <property type="entry name" value="Homeodomain-like_sf"/>
</dbReference>
<dbReference type="KEGG" id="puo:RZN69_21255"/>
<dbReference type="PANTHER" id="PTHR43280:SF2">
    <property type="entry name" value="HTH-TYPE TRANSCRIPTIONAL REGULATOR EXSA"/>
    <property type="match status" value="1"/>
</dbReference>
<dbReference type="Gene3D" id="1.10.10.60">
    <property type="entry name" value="Homeodomain-like"/>
    <property type="match status" value="2"/>
</dbReference>
<dbReference type="SUPFAM" id="SSF46689">
    <property type="entry name" value="Homeodomain-like"/>
    <property type="match status" value="2"/>
</dbReference>
<evidence type="ECO:0000256" key="3">
    <source>
        <dbReference type="ARBA" id="ARBA00023163"/>
    </source>
</evidence>
<keyword evidence="6" id="KW-1185">Reference proteome</keyword>
<gene>
    <name evidence="5" type="ORF">RZN69_21255</name>
</gene>
<dbReference type="EMBL" id="CP136920">
    <property type="protein sequence ID" value="WOO41156.1"/>
    <property type="molecule type" value="Genomic_DNA"/>
</dbReference>
<keyword evidence="2" id="KW-0238">DNA-binding</keyword>
<feature type="domain" description="HTH araC/xylS-type" evidence="4">
    <location>
        <begin position="172"/>
        <end position="270"/>
    </location>
</feature>
<dbReference type="PROSITE" id="PS01124">
    <property type="entry name" value="HTH_ARAC_FAMILY_2"/>
    <property type="match status" value="1"/>
</dbReference>
<evidence type="ECO:0000313" key="6">
    <source>
        <dbReference type="Proteomes" id="UP001304300"/>
    </source>
</evidence>
<dbReference type="SMART" id="SM00342">
    <property type="entry name" value="HTH_ARAC"/>
    <property type="match status" value="1"/>
</dbReference>
<dbReference type="RefSeq" id="WP_317833565.1">
    <property type="nucleotide sequence ID" value="NZ_CP136920.1"/>
</dbReference>
<accession>A0AAQ3L974</accession>
<name>A0AAQ3L974_9BACT</name>
<dbReference type="GO" id="GO:0043565">
    <property type="term" value="F:sequence-specific DNA binding"/>
    <property type="evidence" value="ECO:0007669"/>
    <property type="project" value="InterPro"/>
</dbReference>
<dbReference type="GO" id="GO:0003700">
    <property type="term" value="F:DNA-binding transcription factor activity"/>
    <property type="evidence" value="ECO:0007669"/>
    <property type="project" value="InterPro"/>
</dbReference>
<organism evidence="5 6">
    <name type="scientific">Rubellicoccus peritrichatus</name>
    <dbReference type="NCBI Taxonomy" id="3080537"/>
    <lineage>
        <taxon>Bacteria</taxon>
        <taxon>Pseudomonadati</taxon>
        <taxon>Verrucomicrobiota</taxon>
        <taxon>Opitutia</taxon>
        <taxon>Puniceicoccales</taxon>
        <taxon>Cerasicoccaceae</taxon>
        <taxon>Rubellicoccus</taxon>
    </lineage>
</organism>
<dbReference type="AlphaFoldDB" id="A0AAQ3L974"/>
<dbReference type="Proteomes" id="UP001304300">
    <property type="component" value="Chromosome"/>
</dbReference>
<evidence type="ECO:0000259" key="4">
    <source>
        <dbReference type="PROSITE" id="PS01124"/>
    </source>
</evidence>
<sequence length="276" mass="32001">MNIDNYAAAQHPSENLFNTKKNFSLEIISCGSHHLGETWKTPIQQVAFWRYIISSENGCGFYSGSKKIEIQADQIYMIPPFSDIITWQETNPHFFYIHFNAPKSFERSRNQYHILPLDTESKERVERLRQSIPSGLTNKPSTLIQAVLLCSTALIEISQDDLVSAEEDSAIDDIMDKIRNLYIKEYRTEDIAARIGMCPDAFIRRFKAYAGMTPYQYFLSARISTAAYLLGNTDKTIEEISEFVGFKDRFQFSQSFKNRTEYTPGKYRRMVRMPNK</sequence>
<proteinExistence type="predicted"/>
<keyword evidence="3" id="KW-0804">Transcription</keyword>
<evidence type="ECO:0000313" key="5">
    <source>
        <dbReference type="EMBL" id="WOO41156.1"/>
    </source>
</evidence>
<dbReference type="Pfam" id="PF12833">
    <property type="entry name" value="HTH_18"/>
    <property type="match status" value="1"/>
</dbReference>
<keyword evidence="1" id="KW-0805">Transcription regulation</keyword>
<reference evidence="5 6" key="1">
    <citation type="submission" date="2023-10" db="EMBL/GenBank/DDBJ databases">
        <title>Rubellicoccus peritrichatus gen. nov., sp. nov., isolated from an algae of coral reef tank.</title>
        <authorList>
            <person name="Luo J."/>
        </authorList>
    </citation>
    <scope>NUCLEOTIDE SEQUENCE [LARGE SCALE GENOMIC DNA]</scope>
    <source>
        <strain evidence="5 6">CR14</strain>
    </source>
</reference>